<evidence type="ECO:0000259" key="7">
    <source>
        <dbReference type="PROSITE" id="PS50011"/>
    </source>
</evidence>
<dbReference type="InterPro" id="IPR011009">
    <property type="entry name" value="Kinase-like_dom_sf"/>
</dbReference>
<organism evidence="8 9">
    <name type="scientific">Actinophytocola algeriensis</name>
    <dbReference type="NCBI Taxonomy" id="1768010"/>
    <lineage>
        <taxon>Bacteria</taxon>
        <taxon>Bacillati</taxon>
        <taxon>Actinomycetota</taxon>
        <taxon>Actinomycetes</taxon>
        <taxon>Pseudonocardiales</taxon>
        <taxon>Pseudonocardiaceae</taxon>
    </lineage>
</organism>
<keyword evidence="6" id="KW-1133">Transmembrane helix</keyword>
<feature type="compositionally biased region" description="Basic and acidic residues" evidence="5">
    <location>
        <begin position="420"/>
        <end position="429"/>
    </location>
</feature>
<dbReference type="CDD" id="cd14014">
    <property type="entry name" value="STKc_PknB_like"/>
    <property type="match status" value="1"/>
</dbReference>
<keyword evidence="6" id="KW-0812">Transmembrane</keyword>
<dbReference type="PANTHER" id="PTHR43289:SF34">
    <property type="entry name" value="SERINE_THREONINE-PROTEIN KINASE YBDM-RELATED"/>
    <property type="match status" value="1"/>
</dbReference>
<dbReference type="SUPFAM" id="SSF56112">
    <property type="entry name" value="Protein kinase-like (PK-like)"/>
    <property type="match status" value="1"/>
</dbReference>
<dbReference type="Proteomes" id="UP000520767">
    <property type="component" value="Unassembled WGS sequence"/>
</dbReference>
<evidence type="ECO:0000313" key="9">
    <source>
        <dbReference type="Proteomes" id="UP000520767"/>
    </source>
</evidence>
<dbReference type="RefSeq" id="WP_184810262.1">
    <property type="nucleotide sequence ID" value="NZ_JACHJQ010000002.1"/>
</dbReference>
<keyword evidence="1" id="KW-0808">Transferase</keyword>
<dbReference type="SMART" id="SM00220">
    <property type="entry name" value="S_TKc"/>
    <property type="match status" value="1"/>
</dbReference>
<keyword evidence="3" id="KW-0418">Kinase</keyword>
<keyword evidence="4" id="KW-0067">ATP-binding</keyword>
<evidence type="ECO:0000256" key="5">
    <source>
        <dbReference type="SAM" id="MobiDB-lite"/>
    </source>
</evidence>
<feature type="domain" description="Protein kinase" evidence="7">
    <location>
        <begin position="15"/>
        <end position="245"/>
    </location>
</feature>
<sequence length="429" mass="44665">MRVLERHDPRTIGSYRVLARISAGGLAMVYFGRSRTGRAVALKAVHTEFAADPGHRARFRHEVNAARAVGGRYSPGVLDADPDAPIPWLAMEYVPSVTLRDAAPLPSPIVWTIGSGLVAALASIHQAGVAHLDVKPANVLLTGDGPRLTDFGVAAVLRDGTAHLGGVPAGSAGYMAPEQAAGGWVSPASDVFALGATLAFALTGNPRDADVGDDLLRALIEPCLRVDPAARPRLADLAPALAEFAGARLPATVTAAIATSAREADNPPADPLDGQARRRIGRRALLIGAGALVAGAGAVTVVATTAGDGTAQPAPPTTRATPTSGTPVTTTSAKPEPRMVEFYVFGDAPVRELTTTINGDTVTVRNVRLPYRRLVEIPEWPTRSTYQITYHQGIGQVTYKVIADGREYLSGGSSSTGSDLRPDPVDGII</sequence>
<dbReference type="Gene3D" id="1.10.510.10">
    <property type="entry name" value="Transferase(Phosphotransferase) domain 1"/>
    <property type="match status" value="1"/>
</dbReference>
<dbReference type="PROSITE" id="PS00108">
    <property type="entry name" value="PROTEIN_KINASE_ST"/>
    <property type="match status" value="1"/>
</dbReference>
<dbReference type="InterPro" id="IPR000719">
    <property type="entry name" value="Prot_kinase_dom"/>
</dbReference>
<dbReference type="InterPro" id="IPR008271">
    <property type="entry name" value="Ser/Thr_kinase_AS"/>
</dbReference>
<dbReference type="Pfam" id="PF00069">
    <property type="entry name" value="Pkinase"/>
    <property type="match status" value="1"/>
</dbReference>
<evidence type="ECO:0000256" key="3">
    <source>
        <dbReference type="ARBA" id="ARBA00022777"/>
    </source>
</evidence>
<accession>A0A7W7VDG4</accession>
<protein>
    <recommendedName>
        <fullName evidence="7">Protein kinase domain-containing protein</fullName>
    </recommendedName>
</protein>
<evidence type="ECO:0000313" key="8">
    <source>
        <dbReference type="EMBL" id="MBB4906151.1"/>
    </source>
</evidence>
<gene>
    <name evidence="8" type="ORF">FHR82_002368</name>
</gene>
<evidence type="ECO:0000256" key="1">
    <source>
        <dbReference type="ARBA" id="ARBA00022679"/>
    </source>
</evidence>
<dbReference type="PROSITE" id="PS50011">
    <property type="entry name" value="PROTEIN_KINASE_DOM"/>
    <property type="match status" value="1"/>
</dbReference>
<dbReference type="GO" id="GO:0004674">
    <property type="term" value="F:protein serine/threonine kinase activity"/>
    <property type="evidence" value="ECO:0007669"/>
    <property type="project" value="TreeGrafter"/>
</dbReference>
<keyword evidence="6" id="KW-0472">Membrane</keyword>
<keyword evidence="2" id="KW-0547">Nucleotide-binding</keyword>
<dbReference type="EMBL" id="JACHJQ010000002">
    <property type="protein sequence ID" value="MBB4906151.1"/>
    <property type="molecule type" value="Genomic_DNA"/>
</dbReference>
<dbReference type="GO" id="GO:0005524">
    <property type="term" value="F:ATP binding"/>
    <property type="evidence" value="ECO:0007669"/>
    <property type="project" value="UniProtKB-KW"/>
</dbReference>
<dbReference type="AlphaFoldDB" id="A0A7W7VDG4"/>
<feature type="transmembrane region" description="Helical" evidence="6">
    <location>
        <begin position="284"/>
        <end position="306"/>
    </location>
</feature>
<feature type="region of interest" description="Disordered" evidence="5">
    <location>
        <begin position="410"/>
        <end position="429"/>
    </location>
</feature>
<evidence type="ECO:0000256" key="6">
    <source>
        <dbReference type="SAM" id="Phobius"/>
    </source>
</evidence>
<proteinExistence type="predicted"/>
<keyword evidence="9" id="KW-1185">Reference proteome</keyword>
<reference evidence="8 9" key="1">
    <citation type="submission" date="2020-08" db="EMBL/GenBank/DDBJ databases">
        <title>Genomic Encyclopedia of Type Strains, Phase III (KMG-III): the genomes of soil and plant-associated and newly described type strains.</title>
        <authorList>
            <person name="Whitman W."/>
        </authorList>
    </citation>
    <scope>NUCLEOTIDE SEQUENCE [LARGE SCALE GENOMIC DNA]</scope>
    <source>
        <strain evidence="8 9">CECT 8960</strain>
    </source>
</reference>
<evidence type="ECO:0000256" key="2">
    <source>
        <dbReference type="ARBA" id="ARBA00022741"/>
    </source>
</evidence>
<dbReference type="Gene3D" id="3.30.200.20">
    <property type="entry name" value="Phosphorylase Kinase, domain 1"/>
    <property type="match status" value="1"/>
</dbReference>
<comment type="caution">
    <text evidence="8">The sequence shown here is derived from an EMBL/GenBank/DDBJ whole genome shotgun (WGS) entry which is preliminary data.</text>
</comment>
<dbReference type="PANTHER" id="PTHR43289">
    <property type="entry name" value="MITOGEN-ACTIVATED PROTEIN KINASE KINASE KINASE 20-RELATED"/>
    <property type="match status" value="1"/>
</dbReference>
<name>A0A7W7VDG4_9PSEU</name>
<evidence type="ECO:0000256" key="4">
    <source>
        <dbReference type="ARBA" id="ARBA00022840"/>
    </source>
</evidence>
<feature type="region of interest" description="Disordered" evidence="5">
    <location>
        <begin position="307"/>
        <end position="333"/>
    </location>
</feature>